<evidence type="ECO:0000313" key="3">
    <source>
        <dbReference type="EMBL" id="MBD3922749.1"/>
    </source>
</evidence>
<organism evidence="3 4">
    <name type="scientific">Paenibacillus terricola</name>
    <dbReference type="NCBI Taxonomy" id="2763503"/>
    <lineage>
        <taxon>Bacteria</taxon>
        <taxon>Bacillati</taxon>
        <taxon>Bacillota</taxon>
        <taxon>Bacilli</taxon>
        <taxon>Bacillales</taxon>
        <taxon>Paenibacillaceae</taxon>
        <taxon>Paenibacillus</taxon>
    </lineage>
</organism>
<dbReference type="EMBL" id="JACXZA010000011">
    <property type="protein sequence ID" value="MBD3922749.1"/>
    <property type="molecule type" value="Genomic_DNA"/>
</dbReference>
<dbReference type="Pfam" id="PF00395">
    <property type="entry name" value="SLH"/>
    <property type="match status" value="3"/>
</dbReference>
<dbReference type="SMART" id="SM00089">
    <property type="entry name" value="PKD"/>
    <property type="match status" value="8"/>
</dbReference>
<dbReference type="InterPro" id="IPR006644">
    <property type="entry name" value="Cadg"/>
</dbReference>
<dbReference type="Gene3D" id="2.60.40.10">
    <property type="entry name" value="Immunoglobulins"/>
    <property type="match status" value="5"/>
</dbReference>
<reference evidence="3 4" key="1">
    <citation type="submission" date="2020-09" db="EMBL/GenBank/DDBJ databases">
        <title>Paenibacillus sp. strain PR3 16S rRNA gene Genome sequencing and assembly.</title>
        <authorList>
            <person name="Kim J."/>
        </authorList>
    </citation>
    <scope>NUCLEOTIDE SEQUENCE [LARGE SCALE GENOMIC DNA]</scope>
    <source>
        <strain evidence="3 4">PR3</strain>
    </source>
</reference>
<dbReference type="PROSITE" id="PS51272">
    <property type="entry name" value="SLH"/>
    <property type="match status" value="3"/>
</dbReference>
<dbReference type="Proteomes" id="UP000609346">
    <property type="component" value="Unassembled WGS sequence"/>
</dbReference>
<dbReference type="SMART" id="SM00736">
    <property type="entry name" value="CADG"/>
    <property type="match status" value="8"/>
</dbReference>
<keyword evidence="1" id="KW-0732">Signal</keyword>
<feature type="domain" description="SLH" evidence="2">
    <location>
        <begin position="110"/>
        <end position="173"/>
    </location>
</feature>
<feature type="domain" description="SLH" evidence="2">
    <location>
        <begin position="50"/>
        <end position="109"/>
    </location>
</feature>
<dbReference type="Pfam" id="PF17963">
    <property type="entry name" value="Big_9"/>
    <property type="match status" value="8"/>
</dbReference>
<proteinExistence type="predicted"/>
<accession>A0ABR8N3K2</accession>
<dbReference type="InterPro" id="IPR001119">
    <property type="entry name" value="SLH_dom"/>
</dbReference>
<dbReference type="RefSeq" id="WP_191207052.1">
    <property type="nucleotide sequence ID" value="NZ_JACXZA010000011.1"/>
</dbReference>
<dbReference type="SMART" id="SM00635">
    <property type="entry name" value="BID_2"/>
    <property type="match status" value="8"/>
</dbReference>
<dbReference type="InterPro" id="IPR003343">
    <property type="entry name" value="Big_2"/>
</dbReference>
<evidence type="ECO:0000259" key="2">
    <source>
        <dbReference type="PROSITE" id="PS51272"/>
    </source>
</evidence>
<dbReference type="InterPro" id="IPR013783">
    <property type="entry name" value="Ig-like_fold"/>
</dbReference>
<protein>
    <submittedName>
        <fullName evidence="3">S-layer homology domain-containing protein</fullName>
    </submittedName>
</protein>
<feature type="chain" id="PRO_5045675650" evidence="1">
    <location>
        <begin position="38"/>
        <end position="1212"/>
    </location>
</feature>
<feature type="non-terminal residue" evidence="3">
    <location>
        <position position="1212"/>
    </location>
</feature>
<feature type="domain" description="SLH" evidence="2">
    <location>
        <begin position="174"/>
        <end position="235"/>
    </location>
</feature>
<evidence type="ECO:0000313" key="4">
    <source>
        <dbReference type="Proteomes" id="UP000609346"/>
    </source>
</evidence>
<sequence length="1212" mass="120843">MSKKKRLKGTVLSKQRLQRSLLAGALLTGIIPGAAYADQASIPNPTSTSSSSFSDLKGLSIASQEAIQKARSMGILEGDSVGTFRPFDHLSRQEFAALLVRAMNLPLSNEPASFSDVPNTSWSASYIDAVSRAGLMTGKGANSFRPQDPVTREEMAAVFVRAVGGANTRGGLPTNVQDAQQVSAWAANQVEAAVRLGLIGTQDGNFNPKEMVQRGEIVTFLVDIFQRGEQTRTITNVDGDVLIIDGVPYLVANEWRNLLGERNSEALQGAIVHLLTTNRSINDLSSLEIVRDGVVLDATGTRFEGTLRISGNGVQVSGDSLGHVSVSSGVSEVSMNANVQNLALEGGHPFQLHGNVQVSTLHVADPQARVTLGNNVKIQDIQLPADVKLSQIIANLNQVSSQIKQVKTGIDDRNQSNWPVSSGSSAVNHAPTVAGAISPVTAEASGSVKTVSLTGVFADEDGDTLTYTAVSSDTNVATVSVSGTNVSITPVAAGTTTVTVTANDGNGGSVTTTFVVTVNPAPPVNHAPTVAGAISPVTAEAFGSVKTVSLTGVFADEDGDTLTYTAVSSDTNVATVSVSGTNVSITPVAAGTTTVTVTANDGNGGSVTTTFVVTVNPAPPVNHAPTVAGAISPVTAEASGSVKTVNLTGVFADEDGDTLTYTAVSSDTNVATVSVSGTNVSITPVAAGTTTVTVTANDGNGGSVTTTFVVTVNSAPPVNHAPTVAGAISPVTAEASGSVKTVSLTGVFADADGDTLTYTAVSSDSNVATVSVSGTNVSITPVAVGTTTVTVTANDGNGGSVTTTFVVTVNPAPPVNHAPTVAGAISPVTAEAFGSVKTVSLTGVFADEDGDTLTYTAVSSDTNVATVSVSGTNVSITPVAAGTTTVTVTANDGNGGSVTTTFVVTVNPAPPVNHAPTVAGAISPVTAEASGSVKTVSLTGVFADEDGDTLTYTAVSSDTNVATVSVSGTNVSITPVAAGTTTVTVTANDGNGGSVTTTFVVTVNPAPPVNHAPTVAGAISPVTAEASGSVKTVSLAGVFADEDGDTLTYTAVSSDTNVATVSVSGTNVSITPVAAGTTTVTVTANDGNGGSVTTTFVVTVNPAPPVNHAPTVAGAISPVTAEASGSVKTVSLAGVFADEDGDTLTYTAVSSDTNVATVSVSGTNVSITPVAAGTTTVTVTANDGNGGSVTTTFVVTVNPAPPVNHAPTVAGA</sequence>
<feature type="signal peptide" evidence="1">
    <location>
        <begin position="1"/>
        <end position="37"/>
    </location>
</feature>
<keyword evidence="4" id="KW-1185">Reference proteome</keyword>
<comment type="caution">
    <text evidence="3">The sequence shown here is derived from an EMBL/GenBank/DDBJ whole genome shotgun (WGS) entry which is preliminary data.</text>
</comment>
<name>A0ABR8N3K2_9BACL</name>
<dbReference type="InterPro" id="IPR022409">
    <property type="entry name" value="PKD/Chitinase_dom"/>
</dbReference>
<gene>
    <name evidence="3" type="ORF">H8B09_28830</name>
</gene>
<evidence type="ECO:0000256" key="1">
    <source>
        <dbReference type="SAM" id="SignalP"/>
    </source>
</evidence>
<dbReference type="Gene3D" id="2.60.40.1080">
    <property type="match status" value="3"/>
</dbReference>